<dbReference type="Pfam" id="PF01625">
    <property type="entry name" value="PMSR"/>
    <property type="match status" value="1"/>
</dbReference>
<sequence>MRTSHPSIRSRAQSLRRAAVFGVLPLLTALGACAQSGGDAAPDTKAQTSTTSAAKTPATGATDTATAVFAGGCFWCMEPPFDKLPGVVSTTSGYIGGHVANPTYEQVSAGGTGHAEAVQVKYDPRQVSYEKLLQVFWRNIDPVAVDRQFCDVGDQYRSAIFTIGEKQRQLAEASKRKWQASGRFERPIATEIATATTFYPAEGYHQDYYEKNPIRYKYYRFSCGRDGRLEELWGSAD</sequence>
<proteinExistence type="inferred from homology"/>
<dbReference type="HAMAP" id="MF_01401">
    <property type="entry name" value="MsrA"/>
    <property type="match status" value="1"/>
</dbReference>
<organism evidence="8 9">
    <name type="scientific">Novilysobacter erysipheiresistens</name>
    <dbReference type="NCBI Taxonomy" id="1749332"/>
    <lineage>
        <taxon>Bacteria</taxon>
        <taxon>Pseudomonadati</taxon>
        <taxon>Pseudomonadota</taxon>
        <taxon>Gammaproteobacteria</taxon>
        <taxon>Lysobacterales</taxon>
        <taxon>Lysobacteraceae</taxon>
        <taxon>Novilysobacter</taxon>
    </lineage>
</organism>
<dbReference type="EC" id="1.8.4.11" evidence="4"/>
<dbReference type="PROSITE" id="PS51257">
    <property type="entry name" value="PROKAR_LIPOPROTEIN"/>
    <property type="match status" value="1"/>
</dbReference>
<dbReference type="InterPro" id="IPR002569">
    <property type="entry name" value="Met_Sox_Rdtase_MsrA_dom"/>
</dbReference>
<dbReference type="RefSeq" id="WP_332616726.1">
    <property type="nucleotide sequence ID" value="NZ_JAXGFP010000004.1"/>
</dbReference>
<comment type="function">
    <text evidence="4">Has an important function as a repair enzyme for proteins that have been inactivated by oxidation. Catalyzes the reversible oxidation-reduction of methionine sulfoxide in proteins to methionine.</text>
</comment>
<dbReference type="Gene3D" id="3.30.1060.10">
    <property type="entry name" value="Peptide methionine sulphoxide reductase MsrA"/>
    <property type="match status" value="1"/>
</dbReference>
<dbReference type="GO" id="GO:0008113">
    <property type="term" value="F:peptide-methionine (S)-S-oxide reductase activity"/>
    <property type="evidence" value="ECO:0007669"/>
    <property type="project" value="UniProtKB-EC"/>
</dbReference>
<keyword evidence="6" id="KW-0732">Signal</keyword>
<gene>
    <name evidence="4 8" type="primary">msrA</name>
    <name evidence="8" type="ORF">SNE34_09405</name>
</gene>
<dbReference type="PANTHER" id="PTHR43774:SF1">
    <property type="entry name" value="PEPTIDE METHIONINE SULFOXIDE REDUCTASE MSRA 2"/>
    <property type="match status" value="1"/>
</dbReference>
<evidence type="ECO:0000256" key="6">
    <source>
        <dbReference type="SAM" id="SignalP"/>
    </source>
</evidence>
<comment type="catalytic activity">
    <reaction evidence="3 4">
        <text>[thioredoxin]-disulfide + L-methionine + H2O = L-methionine (S)-S-oxide + [thioredoxin]-dithiol</text>
        <dbReference type="Rhea" id="RHEA:19993"/>
        <dbReference type="Rhea" id="RHEA-COMP:10698"/>
        <dbReference type="Rhea" id="RHEA-COMP:10700"/>
        <dbReference type="ChEBI" id="CHEBI:15377"/>
        <dbReference type="ChEBI" id="CHEBI:29950"/>
        <dbReference type="ChEBI" id="CHEBI:50058"/>
        <dbReference type="ChEBI" id="CHEBI:57844"/>
        <dbReference type="ChEBI" id="CHEBI:58772"/>
        <dbReference type="EC" id="1.8.4.11"/>
    </reaction>
</comment>
<comment type="caution">
    <text evidence="8">The sequence shown here is derived from an EMBL/GenBank/DDBJ whole genome shotgun (WGS) entry which is preliminary data.</text>
</comment>
<feature type="region of interest" description="Disordered" evidence="5">
    <location>
        <begin position="38"/>
        <end position="58"/>
    </location>
</feature>
<comment type="similarity">
    <text evidence="4">Belongs to the MsrA Met sulfoxide reductase family.</text>
</comment>
<feature type="active site" evidence="4">
    <location>
        <position position="73"/>
    </location>
</feature>
<accession>A0ABU7YZ38</accession>
<feature type="compositionally biased region" description="Low complexity" evidence="5">
    <location>
        <begin position="44"/>
        <end position="58"/>
    </location>
</feature>
<evidence type="ECO:0000313" key="9">
    <source>
        <dbReference type="Proteomes" id="UP001355056"/>
    </source>
</evidence>
<reference evidence="8 9" key="1">
    <citation type="journal article" date="2016" name="Int. J. Syst. Evol. Microbiol.">
        <title>Lysobacter erysipheiresistens sp. nov., an antagonist of powdery mildew, isolated from tobacco-cultivated soil.</title>
        <authorList>
            <person name="Xie B."/>
            <person name="Li T."/>
            <person name="Lin X."/>
            <person name="Wang C.J."/>
            <person name="Chen Y.J."/>
            <person name="Liu W.J."/>
            <person name="Zhao Z.W."/>
        </authorList>
    </citation>
    <scope>NUCLEOTIDE SEQUENCE [LARGE SCALE GENOMIC DNA]</scope>
    <source>
        <strain evidence="8 9">RS-LYSO-3</strain>
    </source>
</reference>
<dbReference type="NCBIfam" id="TIGR00401">
    <property type="entry name" value="msrA"/>
    <property type="match status" value="1"/>
</dbReference>
<dbReference type="EMBL" id="JAXGFP010000004">
    <property type="protein sequence ID" value="MEG3184225.1"/>
    <property type="molecule type" value="Genomic_DNA"/>
</dbReference>
<evidence type="ECO:0000256" key="1">
    <source>
        <dbReference type="ARBA" id="ARBA00023002"/>
    </source>
</evidence>
<dbReference type="InterPro" id="IPR036509">
    <property type="entry name" value="Met_Sox_Rdtase_MsrA_sf"/>
</dbReference>
<feature type="chain" id="PRO_5045176643" description="Peptide methionine sulfoxide reductase MsrA" evidence="6">
    <location>
        <begin position="35"/>
        <end position="237"/>
    </location>
</feature>
<protein>
    <recommendedName>
        <fullName evidence="4">Peptide methionine sulfoxide reductase MsrA</fullName>
        <shortName evidence="4">Protein-methionine-S-oxide reductase</shortName>
        <ecNumber evidence="4">1.8.4.11</ecNumber>
    </recommendedName>
    <alternativeName>
        <fullName evidence="4">Peptide-methionine (S)-S-oxide reductase</fullName>
        <shortName evidence="4">Peptide Met(O) reductase</shortName>
    </alternativeName>
</protein>
<dbReference type="PANTHER" id="PTHR43774">
    <property type="entry name" value="PEPTIDE METHIONINE SULFOXIDE REDUCTASE"/>
    <property type="match status" value="1"/>
</dbReference>
<keyword evidence="9" id="KW-1185">Reference proteome</keyword>
<feature type="signal peptide" evidence="6">
    <location>
        <begin position="1"/>
        <end position="34"/>
    </location>
</feature>
<dbReference type="Proteomes" id="UP001355056">
    <property type="component" value="Unassembled WGS sequence"/>
</dbReference>
<evidence type="ECO:0000313" key="8">
    <source>
        <dbReference type="EMBL" id="MEG3184225.1"/>
    </source>
</evidence>
<evidence type="ECO:0000256" key="2">
    <source>
        <dbReference type="ARBA" id="ARBA00047806"/>
    </source>
</evidence>
<dbReference type="SUPFAM" id="SSF55068">
    <property type="entry name" value="Peptide methionine sulfoxide reductase"/>
    <property type="match status" value="1"/>
</dbReference>
<feature type="domain" description="Peptide methionine sulphoxide reductase MsrA" evidence="7">
    <location>
        <begin position="66"/>
        <end position="217"/>
    </location>
</feature>
<comment type="catalytic activity">
    <reaction evidence="2 4">
        <text>L-methionyl-[protein] + [thioredoxin]-disulfide + H2O = L-methionyl-(S)-S-oxide-[protein] + [thioredoxin]-dithiol</text>
        <dbReference type="Rhea" id="RHEA:14217"/>
        <dbReference type="Rhea" id="RHEA-COMP:10698"/>
        <dbReference type="Rhea" id="RHEA-COMP:10700"/>
        <dbReference type="Rhea" id="RHEA-COMP:12313"/>
        <dbReference type="Rhea" id="RHEA-COMP:12315"/>
        <dbReference type="ChEBI" id="CHEBI:15377"/>
        <dbReference type="ChEBI" id="CHEBI:16044"/>
        <dbReference type="ChEBI" id="CHEBI:29950"/>
        <dbReference type="ChEBI" id="CHEBI:44120"/>
        <dbReference type="ChEBI" id="CHEBI:50058"/>
        <dbReference type="EC" id="1.8.4.11"/>
    </reaction>
</comment>
<evidence type="ECO:0000256" key="5">
    <source>
        <dbReference type="SAM" id="MobiDB-lite"/>
    </source>
</evidence>
<evidence type="ECO:0000259" key="7">
    <source>
        <dbReference type="Pfam" id="PF01625"/>
    </source>
</evidence>
<keyword evidence="1 4" id="KW-0560">Oxidoreductase</keyword>
<evidence type="ECO:0000256" key="4">
    <source>
        <dbReference type="HAMAP-Rule" id="MF_01401"/>
    </source>
</evidence>
<evidence type="ECO:0000256" key="3">
    <source>
        <dbReference type="ARBA" id="ARBA00048782"/>
    </source>
</evidence>
<name>A0ABU7YZ38_9GAMM</name>